<name>A0ABQ4CPL5_9ACTN</name>
<dbReference type="CDD" id="cd03814">
    <property type="entry name" value="GT4-like"/>
    <property type="match status" value="1"/>
</dbReference>
<keyword evidence="6" id="KW-1185">Reference proteome</keyword>
<organism evidence="5 6">
    <name type="scientific">Asanoa siamensis</name>
    <dbReference type="NCBI Taxonomy" id="926357"/>
    <lineage>
        <taxon>Bacteria</taxon>
        <taxon>Bacillati</taxon>
        <taxon>Actinomycetota</taxon>
        <taxon>Actinomycetes</taxon>
        <taxon>Micromonosporales</taxon>
        <taxon>Micromonosporaceae</taxon>
        <taxon>Asanoa</taxon>
    </lineage>
</organism>
<dbReference type="EMBL" id="BONE01000019">
    <property type="protein sequence ID" value="GIF73241.1"/>
    <property type="molecule type" value="Genomic_DNA"/>
</dbReference>
<proteinExistence type="predicted"/>
<evidence type="ECO:0000313" key="6">
    <source>
        <dbReference type="Proteomes" id="UP000604117"/>
    </source>
</evidence>
<dbReference type="InterPro" id="IPR050194">
    <property type="entry name" value="Glycosyltransferase_grp1"/>
</dbReference>
<reference evidence="5 6" key="1">
    <citation type="submission" date="2021-01" db="EMBL/GenBank/DDBJ databases">
        <title>Whole genome shotgun sequence of Asanoa siamensis NBRC 107932.</title>
        <authorList>
            <person name="Komaki H."/>
            <person name="Tamura T."/>
        </authorList>
    </citation>
    <scope>NUCLEOTIDE SEQUENCE [LARGE SCALE GENOMIC DNA]</scope>
    <source>
        <strain evidence="5 6">NBRC 107932</strain>
    </source>
</reference>
<gene>
    <name evidence="5" type="ORF">Asi02nite_27590</name>
</gene>
<comment type="caution">
    <text evidence="5">The sequence shown here is derived from an EMBL/GenBank/DDBJ whole genome shotgun (WGS) entry which is preliminary data.</text>
</comment>
<evidence type="ECO:0000259" key="3">
    <source>
        <dbReference type="Pfam" id="PF00534"/>
    </source>
</evidence>
<keyword evidence="2" id="KW-0808">Transferase</keyword>
<evidence type="ECO:0000259" key="4">
    <source>
        <dbReference type="Pfam" id="PF13439"/>
    </source>
</evidence>
<protein>
    <submittedName>
        <fullName evidence="5">GDP-mannose-dependent alpha-mannosyltransferase</fullName>
    </submittedName>
</protein>
<dbReference type="Pfam" id="PF00534">
    <property type="entry name" value="Glycos_transf_1"/>
    <property type="match status" value="1"/>
</dbReference>
<feature type="domain" description="Glycosyl transferase family 1" evidence="3">
    <location>
        <begin position="198"/>
        <end position="347"/>
    </location>
</feature>
<evidence type="ECO:0000256" key="1">
    <source>
        <dbReference type="ARBA" id="ARBA00022676"/>
    </source>
</evidence>
<dbReference type="Gene3D" id="3.40.50.2000">
    <property type="entry name" value="Glycogen Phosphorylase B"/>
    <property type="match status" value="2"/>
</dbReference>
<dbReference type="PANTHER" id="PTHR45947:SF3">
    <property type="entry name" value="SULFOQUINOVOSYL TRANSFERASE SQD2"/>
    <property type="match status" value="1"/>
</dbReference>
<dbReference type="Proteomes" id="UP000604117">
    <property type="component" value="Unassembled WGS sequence"/>
</dbReference>
<dbReference type="PANTHER" id="PTHR45947">
    <property type="entry name" value="SULFOQUINOVOSYL TRANSFERASE SQD2"/>
    <property type="match status" value="1"/>
</dbReference>
<dbReference type="InterPro" id="IPR028098">
    <property type="entry name" value="Glyco_trans_4-like_N"/>
</dbReference>
<evidence type="ECO:0000313" key="5">
    <source>
        <dbReference type="EMBL" id="GIF73241.1"/>
    </source>
</evidence>
<dbReference type="SUPFAM" id="SSF53756">
    <property type="entry name" value="UDP-Glycosyltransferase/glycogen phosphorylase"/>
    <property type="match status" value="1"/>
</dbReference>
<sequence length="383" mass="40602">MPMRIALITESFPPDVNGVANSVVRVAEHLVARGHQPMVIAPAPSSSARGVTGPRSYPVVRIPSVPLPRYRGFRFGMPSARLTDALIAHAPDVVHLASPFFLGARGVALANQRNLPTVAVYQTDIAAFLRNYRLGWGEDITWHWIRTIHNGADRTLAPSSTSVTDLAEQGIHRVHRWGRGVDTVRFHPSKRSKAVRRALARDGEVLVGYVGRLAAEKRLDLLAPLTRMPGVRLVVVGDGPGRKDAEKALPGAAFLGQRGGDQLARIYASLDVFVHAGPHETFCQSVQEAMASGVAVVAPAAGGPVDLVRPGLTGTLVPPGDATAIADAVGALAGDAELRQRYGLAARDAVAGRTWAAIGDELIGHYAEVLAARAARPRLAVAA</sequence>
<accession>A0ABQ4CPL5</accession>
<evidence type="ECO:0000256" key="2">
    <source>
        <dbReference type="ARBA" id="ARBA00022679"/>
    </source>
</evidence>
<dbReference type="Pfam" id="PF13439">
    <property type="entry name" value="Glyco_transf_4"/>
    <property type="match status" value="1"/>
</dbReference>
<keyword evidence="1" id="KW-0328">Glycosyltransferase</keyword>
<feature type="domain" description="Glycosyltransferase subfamily 4-like N-terminal" evidence="4">
    <location>
        <begin position="16"/>
        <end position="184"/>
    </location>
</feature>
<dbReference type="InterPro" id="IPR001296">
    <property type="entry name" value="Glyco_trans_1"/>
</dbReference>